<dbReference type="Pfam" id="PF00107">
    <property type="entry name" value="ADH_zinc_N"/>
    <property type="match status" value="1"/>
</dbReference>
<dbReference type="Gene3D" id="3.40.50.720">
    <property type="entry name" value="NAD(P)-binding Rossmann-like Domain"/>
    <property type="match status" value="1"/>
</dbReference>
<dbReference type="PANTHER" id="PTHR43677">
    <property type="entry name" value="SHORT-CHAIN DEHYDROGENASE/REDUCTASE"/>
    <property type="match status" value="1"/>
</dbReference>
<sequence>MRAIQLSEYVKGPLDLKVSELPTPSPSPDKYLIEIHSAGTNFFDLLQIQGKYQHQPPFPWISGMEFAGTILATPTSQKTNRFKIGDRVFGATQGAYATHILSPESTLFPVPAGWGFEDAAGLFVTAPTSYGGLVTRANVQPGEWVLVHAAAGGVGLAAVQIAKAKGATVIATAGTERKRRIAQEFGADYVIDYRNSNWPDEVKRICKAKRTGNGRAGVDIVYDPVGMIDQSLKCVAWNARLLVIGFAAGKIEKVALNRVLLKNVSLVGLHWGQYANFETETVGVVWKGIFDLIVQGKFKGITFKDETFVGLESVPRALKALGSRDTWGKVVVKVVDDKSRL</sequence>
<proteinExistence type="predicted"/>
<dbReference type="InterPro" id="IPR013149">
    <property type="entry name" value="ADH-like_C"/>
</dbReference>
<dbReference type="Proteomes" id="UP000054383">
    <property type="component" value="Unassembled WGS sequence"/>
</dbReference>
<dbReference type="GO" id="GO:0008270">
    <property type="term" value="F:zinc ion binding"/>
    <property type="evidence" value="ECO:0007669"/>
    <property type="project" value="InterPro"/>
</dbReference>
<dbReference type="InterPro" id="IPR020843">
    <property type="entry name" value="ER"/>
</dbReference>
<evidence type="ECO:0000313" key="2">
    <source>
        <dbReference type="EMBL" id="CRG91524.1"/>
    </source>
</evidence>
<dbReference type="InterPro" id="IPR051397">
    <property type="entry name" value="Zn-ADH-like_protein"/>
</dbReference>
<protein>
    <submittedName>
        <fullName evidence="2">NADPH2:quinone reductase</fullName>
    </submittedName>
</protein>
<evidence type="ECO:0000313" key="3">
    <source>
        <dbReference type="Proteomes" id="UP000054383"/>
    </source>
</evidence>
<dbReference type="PROSITE" id="PS01162">
    <property type="entry name" value="QOR_ZETA_CRYSTAL"/>
    <property type="match status" value="1"/>
</dbReference>
<name>A0A0U1M7B7_TALIS</name>
<dbReference type="InterPro" id="IPR002364">
    <property type="entry name" value="Quin_OxRdtase/zeta-crystal_CS"/>
</dbReference>
<reference evidence="2 3" key="1">
    <citation type="submission" date="2015-04" db="EMBL/GenBank/DDBJ databases">
        <authorList>
            <person name="Syromyatnikov M.Y."/>
            <person name="Popov V.N."/>
        </authorList>
    </citation>
    <scope>NUCLEOTIDE SEQUENCE [LARGE SCALE GENOMIC DNA]</scope>
    <source>
        <strain evidence="2">WF-38-12</strain>
    </source>
</reference>
<organism evidence="2 3">
    <name type="scientific">Talaromyces islandicus</name>
    <name type="common">Penicillium islandicum</name>
    <dbReference type="NCBI Taxonomy" id="28573"/>
    <lineage>
        <taxon>Eukaryota</taxon>
        <taxon>Fungi</taxon>
        <taxon>Dikarya</taxon>
        <taxon>Ascomycota</taxon>
        <taxon>Pezizomycotina</taxon>
        <taxon>Eurotiomycetes</taxon>
        <taxon>Eurotiomycetidae</taxon>
        <taxon>Eurotiales</taxon>
        <taxon>Trichocomaceae</taxon>
        <taxon>Talaromyces</taxon>
        <taxon>Talaromyces sect. Islandici</taxon>
    </lineage>
</organism>
<dbReference type="GO" id="GO:0016491">
    <property type="term" value="F:oxidoreductase activity"/>
    <property type="evidence" value="ECO:0007669"/>
    <property type="project" value="InterPro"/>
</dbReference>
<accession>A0A0U1M7B7</accession>
<dbReference type="PANTHER" id="PTHR43677:SF4">
    <property type="entry name" value="QUINONE OXIDOREDUCTASE-LIKE PROTEIN 2"/>
    <property type="match status" value="1"/>
</dbReference>
<dbReference type="InterPro" id="IPR013154">
    <property type="entry name" value="ADH-like_N"/>
</dbReference>
<dbReference type="SUPFAM" id="SSF50129">
    <property type="entry name" value="GroES-like"/>
    <property type="match status" value="1"/>
</dbReference>
<dbReference type="Gene3D" id="3.90.180.10">
    <property type="entry name" value="Medium-chain alcohol dehydrogenases, catalytic domain"/>
    <property type="match status" value="1"/>
</dbReference>
<dbReference type="OMA" id="CDIRGVF"/>
<dbReference type="STRING" id="28573.A0A0U1M7B7"/>
<keyword evidence="3" id="KW-1185">Reference proteome</keyword>
<dbReference type="InterPro" id="IPR011032">
    <property type="entry name" value="GroES-like_sf"/>
</dbReference>
<dbReference type="AlphaFoldDB" id="A0A0U1M7B7"/>
<dbReference type="SMART" id="SM00829">
    <property type="entry name" value="PKS_ER"/>
    <property type="match status" value="1"/>
</dbReference>
<feature type="domain" description="Enoyl reductase (ER)" evidence="1">
    <location>
        <begin position="12"/>
        <end position="332"/>
    </location>
</feature>
<dbReference type="CDD" id="cd08241">
    <property type="entry name" value="QOR1"/>
    <property type="match status" value="1"/>
</dbReference>
<dbReference type="SUPFAM" id="SSF51735">
    <property type="entry name" value="NAD(P)-binding Rossmann-fold domains"/>
    <property type="match status" value="1"/>
</dbReference>
<dbReference type="Pfam" id="PF08240">
    <property type="entry name" value="ADH_N"/>
    <property type="match status" value="1"/>
</dbReference>
<dbReference type="EMBL" id="CVMT01000010">
    <property type="protein sequence ID" value="CRG91524.1"/>
    <property type="molecule type" value="Genomic_DNA"/>
</dbReference>
<gene>
    <name evidence="2" type="ORF">PISL3812_08573</name>
</gene>
<dbReference type="GO" id="GO:0005739">
    <property type="term" value="C:mitochondrion"/>
    <property type="evidence" value="ECO:0007669"/>
    <property type="project" value="TreeGrafter"/>
</dbReference>
<evidence type="ECO:0000259" key="1">
    <source>
        <dbReference type="SMART" id="SM00829"/>
    </source>
</evidence>
<dbReference type="InterPro" id="IPR036291">
    <property type="entry name" value="NAD(P)-bd_dom_sf"/>
</dbReference>
<dbReference type="OrthoDB" id="10257049at2759"/>